<feature type="domain" description="DDE" evidence="1">
    <location>
        <begin position="284"/>
        <end position="408"/>
    </location>
</feature>
<name>A0A1I3I6D9_9FIRM</name>
<keyword evidence="3" id="KW-1185">Reference proteome</keyword>
<dbReference type="SUPFAM" id="SSF53098">
    <property type="entry name" value="Ribonuclease H-like"/>
    <property type="match status" value="1"/>
</dbReference>
<accession>A0A1I3I6D9</accession>
<gene>
    <name evidence="2" type="ORF">SAMN05192551_1241</name>
</gene>
<organism evidence="2 3">
    <name type="scientific">Tindallia magadiensis</name>
    <dbReference type="NCBI Taxonomy" id="69895"/>
    <lineage>
        <taxon>Bacteria</taxon>
        <taxon>Bacillati</taxon>
        <taxon>Bacillota</taxon>
        <taxon>Clostridia</taxon>
        <taxon>Peptostreptococcales</taxon>
        <taxon>Tindalliaceae</taxon>
        <taxon>Tindallia</taxon>
    </lineage>
</organism>
<dbReference type="InterPro" id="IPR032874">
    <property type="entry name" value="DDE_dom"/>
</dbReference>
<dbReference type="Proteomes" id="UP000199287">
    <property type="component" value="Unassembled WGS sequence"/>
</dbReference>
<evidence type="ECO:0000313" key="3">
    <source>
        <dbReference type="Proteomes" id="UP000199287"/>
    </source>
</evidence>
<proteinExistence type="predicted"/>
<sequence length="485" mass="56404">MNSIITYLLLIIQYQNQQIRWLLLFISKYIPLKQWAHDDVHSPKYQKFKTDKLPVIQPFVKLDWSFLLAYYEWKYGKKVKPVQRRNGKKIPEIVSCPRCSATHHYLYDNNGGNGQYQCKICSQTFITGERVTKPFKLKCPYCTHVLSPKKHRTFFIVHKCINDKCSYYLHHLKSVDAESLKNNEKFKFKLRYIYREFTVDFFAMDLLSLPKYASSLKFRKQNAHIMSLCLTFHVNLGLSLRKTSQALEDLYNIRVSHTMVANYCKTAAVVIKPFVDHYAYNKSDSFTADETYIKVKGVKGYIWFIMDAVSKSIIGYRVSDNRSVGPCILAMRMAFKGIKSLSSSFQFIADGYSAYPLAAQQFSLKEHNPLLFDITQVIGLTNDDAVSKKFRPFKQVVERLNRTFKESYRCTCGYDHFDGANYSVALWVAYYNFLRKHSSFNGNVLNSHQMLESAQNMPGKWQILISLGQQTILQLQKEKEATVCS</sequence>
<evidence type="ECO:0000259" key="1">
    <source>
        <dbReference type="Pfam" id="PF13610"/>
    </source>
</evidence>
<dbReference type="Pfam" id="PF13610">
    <property type="entry name" value="DDE_Tnp_IS240"/>
    <property type="match status" value="1"/>
</dbReference>
<dbReference type="AlphaFoldDB" id="A0A1I3I6D9"/>
<dbReference type="EMBL" id="FOQA01000024">
    <property type="protein sequence ID" value="SFI43491.1"/>
    <property type="molecule type" value="Genomic_DNA"/>
</dbReference>
<dbReference type="OrthoDB" id="1376408at2"/>
<evidence type="ECO:0000313" key="2">
    <source>
        <dbReference type="EMBL" id="SFI43491.1"/>
    </source>
</evidence>
<protein>
    <submittedName>
        <fullName evidence="2">Transposase (Or an inactivated derivative)</fullName>
    </submittedName>
</protein>
<dbReference type="RefSeq" id="WP_093374011.1">
    <property type="nucleotide sequence ID" value="NZ_FOQA01000024.1"/>
</dbReference>
<dbReference type="InterPro" id="IPR012337">
    <property type="entry name" value="RNaseH-like_sf"/>
</dbReference>
<reference evidence="3" key="1">
    <citation type="submission" date="2016-10" db="EMBL/GenBank/DDBJ databases">
        <authorList>
            <person name="Varghese N."/>
            <person name="Submissions S."/>
        </authorList>
    </citation>
    <scope>NUCLEOTIDE SEQUENCE [LARGE SCALE GENOMIC DNA]</scope>
    <source>
        <strain evidence="3">Z-7934</strain>
    </source>
</reference>